<dbReference type="Proteomes" id="UP000533429">
    <property type="component" value="Unassembled WGS sequence"/>
</dbReference>
<evidence type="ECO:0000313" key="1">
    <source>
        <dbReference type="EMBL" id="NVP01267.1"/>
    </source>
</evidence>
<sequence length="172" mass="20150">MKHYLLVSYTHNYELVTDNVFDCLQDAMDYGYIEFNKKGLDPYSCENKLTVASINNVQRLECIDGEIVVSCPRKLRSYICSYESNGDWITMPATVIAKSKVLAEMQLANNPSYFGYIHESFNQNWTKTTKWRVKFNTMVTGEILRFPYSRNKDHRLIRYCEPMTGKTITHDR</sequence>
<dbReference type="AlphaFoldDB" id="A0A850QNT3"/>
<gene>
    <name evidence="1" type="ORF">HWA77_13705</name>
</gene>
<accession>A0A850QNT3</accession>
<name>A0A850QNT3_PHODD</name>
<organism evidence="1 2">
    <name type="scientific">Photobacterium damselae subsp. damselae</name>
    <name type="common">Listonella damsela</name>
    <dbReference type="NCBI Taxonomy" id="85581"/>
    <lineage>
        <taxon>Bacteria</taxon>
        <taxon>Pseudomonadati</taxon>
        <taxon>Pseudomonadota</taxon>
        <taxon>Gammaproteobacteria</taxon>
        <taxon>Vibrionales</taxon>
        <taxon>Vibrionaceae</taxon>
        <taxon>Photobacterium</taxon>
    </lineage>
</organism>
<proteinExistence type="predicted"/>
<comment type="caution">
    <text evidence="1">The sequence shown here is derived from an EMBL/GenBank/DDBJ whole genome shotgun (WGS) entry which is preliminary data.</text>
</comment>
<dbReference type="EMBL" id="JABXOR010000855">
    <property type="protein sequence ID" value="NVP01267.1"/>
    <property type="molecule type" value="Genomic_DNA"/>
</dbReference>
<reference evidence="1 2" key="1">
    <citation type="submission" date="2020-06" db="EMBL/GenBank/DDBJ databases">
        <title>Photobacterium damselae subsp. damselae comparative genomics.</title>
        <authorList>
            <person name="Osorio C.R."/>
        </authorList>
    </citation>
    <scope>NUCLEOTIDE SEQUENCE [LARGE SCALE GENOMIC DNA]</scope>
    <source>
        <strain evidence="1 2">TW250/03</strain>
    </source>
</reference>
<evidence type="ECO:0000313" key="2">
    <source>
        <dbReference type="Proteomes" id="UP000533429"/>
    </source>
</evidence>
<protein>
    <submittedName>
        <fullName evidence="1">Uncharacterized protein</fullName>
    </submittedName>
</protein>